<feature type="domain" description="C2H2-type" evidence="9">
    <location>
        <begin position="210"/>
        <end position="237"/>
    </location>
</feature>
<evidence type="ECO:0000256" key="5">
    <source>
        <dbReference type="ARBA" id="ARBA00022833"/>
    </source>
</evidence>
<dbReference type="InterPro" id="IPR013087">
    <property type="entry name" value="Znf_C2H2_type"/>
</dbReference>
<evidence type="ECO:0000256" key="7">
    <source>
        <dbReference type="PROSITE-ProRule" id="PRU00042"/>
    </source>
</evidence>
<keyword evidence="5" id="KW-0862">Zinc</keyword>
<evidence type="ECO:0000256" key="2">
    <source>
        <dbReference type="ARBA" id="ARBA00022723"/>
    </source>
</evidence>
<keyword evidence="3" id="KW-0677">Repeat</keyword>
<dbReference type="PANTHER" id="PTHR45718:SF4">
    <property type="entry name" value="TRANSCRIPTIONAL ACTIVATOR CUBITUS INTERRUPTUS"/>
    <property type="match status" value="1"/>
</dbReference>
<comment type="caution">
    <text evidence="10">The sequence shown here is derived from an EMBL/GenBank/DDBJ whole genome shotgun (WGS) entry which is preliminary data.</text>
</comment>
<dbReference type="OrthoDB" id="3437960at2759"/>
<dbReference type="SMART" id="SM00355">
    <property type="entry name" value="ZnF_C2H2"/>
    <property type="match status" value="3"/>
</dbReference>
<dbReference type="GeneID" id="39592938"/>
<feature type="compositionally biased region" description="Basic and acidic residues" evidence="8">
    <location>
        <begin position="23"/>
        <end position="33"/>
    </location>
</feature>
<name>A0A427XQ33_9TREE</name>
<feature type="domain" description="C2H2-type" evidence="9">
    <location>
        <begin position="238"/>
        <end position="263"/>
    </location>
</feature>
<dbReference type="PANTHER" id="PTHR45718">
    <property type="entry name" value="TRANSCRIPTIONAL ACTIVATOR CUBITUS INTERRUPTUS"/>
    <property type="match status" value="1"/>
</dbReference>
<dbReference type="GO" id="GO:0005634">
    <property type="term" value="C:nucleus"/>
    <property type="evidence" value="ECO:0007669"/>
    <property type="project" value="UniProtKB-SubCell"/>
</dbReference>
<dbReference type="GO" id="GO:0000981">
    <property type="term" value="F:DNA-binding transcription factor activity, RNA polymerase II-specific"/>
    <property type="evidence" value="ECO:0007669"/>
    <property type="project" value="UniProtKB-ARBA"/>
</dbReference>
<dbReference type="EMBL" id="RSCE01000007">
    <property type="protein sequence ID" value="RSH80964.1"/>
    <property type="molecule type" value="Genomic_DNA"/>
</dbReference>
<dbReference type="InterPro" id="IPR036236">
    <property type="entry name" value="Znf_C2H2_sf"/>
</dbReference>
<keyword evidence="11" id="KW-1185">Reference proteome</keyword>
<dbReference type="AlphaFoldDB" id="A0A427XQ33"/>
<evidence type="ECO:0000256" key="1">
    <source>
        <dbReference type="ARBA" id="ARBA00004123"/>
    </source>
</evidence>
<evidence type="ECO:0000259" key="9">
    <source>
        <dbReference type="PROSITE" id="PS50157"/>
    </source>
</evidence>
<gene>
    <name evidence="10" type="ORF">EHS24_008395</name>
</gene>
<dbReference type="InterPro" id="IPR043359">
    <property type="entry name" value="GLI-like"/>
</dbReference>
<reference evidence="10 11" key="1">
    <citation type="submission" date="2018-11" db="EMBL/GenBank/DDBJ databases">
        <title>Genome sequence of Apiotrichum porosum DSM 27194.</title>
        <authorList>
            <person name="Aliyu H."/>
            <person name="Gorte O."/>
            <person name="Ochsenreither K."/>
        </authorList>
    </citation>
    <scope>NUCLEOTIDE SEQUENCE [LARGE SCALE GENOMIC DNA]</scope>
    <source>
        <strain evidence="10 11">DSM 27194</strain>
    </source>
</reference>
<dbReference type="GO" id="GO:0008270">
    <property type="term" value="F:zinc ion binding"/>
    <property type="evidence" value="ECO:0007669"/>
    <property type="project" value="UniProtKB-KW"/>
</dbReference>
<feature type="compositionally biased region" description="Basic and acidic residues" evidence="8">
    <location>
        <begin position="162"/>
        <end position="172"/>
    </location>
</feature>
<feature type="region of interest" description="Disordered" evidence="8">
    <location>
        <begin position="330"/>
        <end position="357"/>
    </location>
</feature>
<keyword evidence="4 7" id="KW-0863">Zinc-finger</keyword>
<feature type="compositionally biased region" description="Acidic residues" evidence="8">
    <location>
        <begin position="130"/>
        <end position="161"/>
    </location>
</feature>
<proteinExistence type="predicted"/>
<dbReference type="Gene3D" id="3.30.160.60">
    <property type="entry name" value="Classic Zinc Finger"/>
    <property type="match status" value="3"/>
</dbReference>
<feature type="compositionally biased region" description="Basic residues" evidence="8">
    <location>
        <begin position="333"/>
        <end position="342"/>
    </location>
</feature>
<dbReference type="GO" id="GO:0000978">
    <property type="term" value="F:RNA polymerase II cis-regulatory region sequence-specific DNA binding"/>
    <property type="evidence" value="ECO:0007669"/>
    <property type="project" value="TreeGrafter"/>
</dbReference>
<dbReference type="InterPro" id="IPR056436">
    <property type="entry name" value="Znf-C2H2_ZIC1-5/GLI1-3-like"/>
</dbReference>
<dbReference type="PROSITE" id="PS50157">
    <property type="entry name" value="ZINC_FINGER_C2H2_2"/>
    <property type="match status" value="2"/>
</dbReference>
<comment type="subcellular location">
    <subcellularLocation>
        <location evidence="1">Nucleus</location>
    </subcellularLocation>
</comment>
<organism evidence="10 11">
    <name type="scientific">Apiotrichum porosum</name>
    <dbReference type="NCBI Taxonomy" id="105984"/>
    <lineage>
        <taxon>Eukaryota</taxon>
        <taxon>Fungi</taxon>
        <taxon>Dikarya</taxon>
        <taxon>Basidiomycota</taxon>
        <taxon>Agaricomycotina</taxon>
        <taxon>Tremellomycetes</taxon>
        <taxon>Trichosporonales</taxon>
        <taxon>Trichosporonaceae</taxon>
        <taxon>Apiotrichum</taxon>
    </lineage>
</organism>
<evidence type="ECO:0000256" key="8">
    <source>
        <dbReference type="SAM" id="MobiDB-lite"/>
    </source>
</evidence>
<dbReference type="Pfam" id="PF23561">
    <property type="entry name" value="zf-C2H2_15"/>
    <property type="match status" value="1"/>
</dbReference>
<keyword evidence="6" id="KW-0539">Nucleus</keyword>
<accession>A0A427XQ33</accession>
<dbReference type="PROSITE" id="PS00028">
    <property type="entry name" value="ZINC_FINGER_C2H2_1"/>
    <property type="match status" value="1"/>
</dbReference>
<feature type="compositionally biased region" description="Acidic residues" evidence="8">
    <location>
        <begin position="68"/>
        <end position="105"/>
    </location>
</feature>
<sequence>MDYDDDRPSGSGSKRRYSSGSDTYHRARDEFPYYRRGGAPRGGRGRAPAKVKDDMADSAPASPRSDDQSDEGDVEGNDSDPDRDLDDEIDELLSDEGEGEGEGDNDDSHKRRGGSGRAAGRGRRDHDDGGDGEGDGDGDDGDDGEGGGDGDGDGDGDDDGEGGNKDEEAEEKECKWADCPLVLENQEALVAHVNNEHVSQGRQPYQCLWRTCHRAGQKQASRHALLTHIRSHTGEKPYVCTESGCGRQFTRSDAMNKHVRAIHGAGAGKKRRGEDIFARTADDEPSTADKDLAKDHDLEEVVMRVHGPDRVRYVAETANEQSAMRYVRERRPGAGKKRRVRRNKDGSDSDEFDEGASKRFPLERTIEGWMMDEARETEVPVMGRSRWQAKYIMAKAKLMLVDEENKMRRDELTFWLAEEARVFGPRGPRRPYDSKTSEAGDPHDDL</sequence>
<keyword evidence="2" id="KW-0479">Metal-binding</keyword>
<dbReference type="FunFam" id="3.30.160.60:FF:000072">
    <property type="entry name" value="zinc finger protein 143 isoform X1"/>
    <property type="match status" value="1"/>
</dbReference>
<dbReference type="SUPFAM" id="SSF57667">
    <property type="entry name" value="beta-beta-alpha zinc fingers"/>
    <property type="match status" value="2"/>
</dbReference>
<feature type="region of interest" description="Disordered" evidence="8">
    <location>
        <begin position="424"/>
        <end position="446"/>
    </location>
</feature>
<protein>
    <recommendedName>
        <fullName evidence="9">C2H2-type domain-containing protein</fullName>
    </recommendedName>
</protein>
<evidence type="ECO:0000256" key="4">
    <source>
        <dbReference type="ARBA" id="ARBA00022771"/>
    </source>
</evidence>
<feature type="region of interest" description="Disordered" evidence="8">
    <location>
        <begin position="1"/>
        <end position="172"/>
    </location>
</feature>
<dbReference type="STRING" id="105984.A0A427XQ33"/>
<evidence type="ECO:0000313" key="11">
    <source>
        <dbReference type="Proteomes" id="UP000279236"/>
    </source>
</evidence>
<evidence type="ECO:0000313" key="10">
    <source>
        <dbReference type="EMBL" id="RSH80964.1"/>
    </source>
</evidence>
<evidence type="ECO:0000256" key="6">
    <source>
        <dbReference type="ARBA" id="ARBA00023242"/>
    </source>
</evidence>
<evidence type="ECO:0000256" key="3">
    <source>
        <dbReference type="ARBA" id="ARBA00022737"/>
    </source>
</evidence>
<dbReference type="RefSeq" id="XP_028475683.1">
    <property type="nucleotide sequence ID" value="XM_028623709.1"/>
</dbReference>
<feature type="compositionally biased region" description="Basic and acidic residues" evidence="8">
    <location>
        <begin position="430"/>
        <end position="446"/>
    </location>
</feature>
<dbReference type="Proteomes" id="UP000279236">
    <property type="component" value="Unassembled WGS sequence"/>
</dbReference>